<proteinExistence type="predicted"/>
<dbReference type="Proteomes" id="UP000003240">
    <property type="component" value="Unassembled WGS sequence"/>
</dbReference>
<dbReference type="SUPFAM" id="SSF53807">
    <property type="entry name" value="Helical backbone' metal receptor"/>
    <property type="match status" value="1"/>
</dbReference>
<reference evidence="2 3" key="1">
    <citation type="journal article" date="2011" name="EMBO J.">
        <title>Structural diversity of bacterial flagellar motors.</title>
        <authorList>
            <person name="Chen S."/>
            <person name="Beeby M."/>
            <person name="Murphy G.E."/>
            <person name="Leadbetter J.R."/>
            <person name="Hendrixson D.R."/>
            <person name="Briegel A."/>
            <person name="Li Z."/>
            <person name="Shi J."/>
            <person name="Tocheva E.I."/>
            <person name="Muller A."/>
            <person name="Dobro M.J."/>
            <person name="Jensen G.J."/>
        </authorList>
    </citation>
    <scope>NUCLEOTIDE SEQUENCE [LARGE SCALE GENOMIC DNA]</scope>
    <source>
        <strain evidence="2 3">DSM 6540</strain>
    </source>
</reference>
<feature type="domain" description="Nitrogenase/oxidoreductase component 1" evidence="1">
    <location>
        <begin position="32"/>
        <end position="414"/>
    </location>
</feature>
<sequence>MNELSRLKRLSAVRSSSGIQFLTPAVSPGSHCPMRIASVIVEGIEGLSSLLVGMPECTTHSRLFNPYPEGKHGELHWLYVLEEQEVVFGCREGLINALQKMDRAGAKAILLIVTCVPELIGEDIEGILHEVQPELSARVTFVMLGQFKNVSYPPGSWKTMEALGRLMAAKETDKTRINVLGRSPDEEHIPLPSILPELNRQGFSLRYLAPGASLADFQSATDARLNLVVSPFMQPLAVRMEREFGIPYIPLHILYDAESIDRTYQALAADLGLAWGDETWKEERRQALALEKQVGERVKGLRYAFSLRLDMPLPLAVYLAKLGMEPVLLHMEEYYPEDKDHALELISRGQDPLICRMVNIEAELSILEKLDIDVCFGYLPERSKTIPCVPEMLDFYGQTGYGRTGGLLQRILRILDQRDIGKGGTGNGAASV</sequence>
<dbReference type="Pfam" id="PF00148">
    <property type="entry name" value="Oxidored_nitro"/>
    <property type="match status" value="1"/>
</dbReference>
<name>F7NM58_9FIRM</name>
<dbReference type="PANTHER" id="PTHR42846:SF1">
    <property type="entry name" value="NI-SIROHYDROCHLORIN A,C-DIAMIDE REDUCTIVE CYCLASE COMPLEX, COMPONENT CFBD"/>
    <property type="match status" value="1"/>
</dbReference>
<dbReference type="AlphaFoldDB" id="F7NM58"/>
<keyword evidence="3" id="KW-1185">Reference proteome</keyword>
<evidence type="ECO:0000259" key="1">
    <source>
        <dbReference type="Pfam" id="PF00148"/>
    </source>
</evidence>
<dbReference type="STRING" id="1009370.ALO_15927"/>
<dbReference type="InterPro" id="IPR000510">
    <property type="entry name" value="Nase/OxRdtase_comp1"/>
</dbReference>
<accession>F7NM58</accession>
<comment type="caution">
    <text evidence="2">The sequence shown here is derived from an EMBL/GenBank/DDBJ whole genome shotgun (WGS) entry which is preliminary data.</text>
</comment>
<dbReference type="PANTHER" id="PTHR42846">
    <property type="entry name" value="NI-SIROHYDROCHLORIN A,C-DIAMIDE REDUCTIVE CYCLASE COMPLEX, COMPONENT CFBD"/>
    <property type="match status" value="1"/>
</dbReference>
<dbReference type="eggNOG" id="COG2710">
    <property type="taxonomic scope" value="Bacteria"/>
</dbReference>
<dbReference type="Gene3D" id="3.40.50.1980">
    <property type="entry name" value="Nitrogenase molybdenum iron protein domain"/>
    <property type="match status" value="1"/>
</dbReference>
<dbReference type="GO" id="GO:0016491">
    <property type="term" value="F:oxidoreductase activity"/>
    <property type="evidence" value="ECO:0007669"/>
    <property type="project" value="InterPro"/>
</dbReference>
<dbReference type="InterPro" id="IPR052673">
    <property type="entry name" value="Ni-siroh_cyclase_CfbD"/>
</dbReference>
<organism evidence="2 3">
    <name type="scientific">Acetonema longum DSM 6540</name>
    <dbReference type="NCBI Taxonomy" id="1009370"/>
    <lineage>
        <taxon>Bacteria</taxon>
        <taxon>Bacillati</taxon>
        <taxon>Bacillota</taxon>
        <taxon>Negativicutes</taxon>
        <taxon>Acetonemataceae</taxon>
        <taxon>Acetonema</taxon>
    </lineage>
</organism>
<gene>
    <name evidence="2" type="ORF">ALO_15927</name>
</gene>
<dbReference type="Gene3D" id="3.40.50.12380">
    <property type="entry name" value="Nitrogenase MoFe cofactor biosynthesis protein NifE, C-terminal"/>
    <property type="match status" value="1"/>
</dbReference>
<evidence type="ECO:0000313" key="3">
    <source>
        <dbReference type="Proteomes" id="UP000003240"/>
    </source>
</evidence>
<dbReference type="EMBL" id="AFGF01000162">
    <property type="protein sequence ID" value="EGO62859.1"/>
    <property type="molecule type" value="Genomic_DNA"/>
</dbReference>
<protein>
    <recommendedName>
        <fullName evidence="1">Nitrogenase/oxidoreductase component 1 domain-containing protein</fullName>
    </recommendedName>
</protein>
<dbReference type="OrthoDB" id="9767044at2"/>
<evidence type="ECO:0000313" key="2">
    <source>
        <dbReference type="EMBL" id="EGO62859.1"/>
    </source>
</evidence>
<dbReference type="RefSeq" id="WP_004097449.1">
    <property type="nucleotide sequence ID" value="NZ_AFGF01000162.1"/>
</dbReference>